<organism evidence="3">
    <name type="scientific">Tanacetum cinerariifolium</name>
    <name type="common">Dalmatian daisy</name>
    <name type="synonym">Chrysanthemum cinerariifolium</name>
    <dbReference type="NCBI Taxonomy" id="118510"/>
    <lineage>
        <taxon>Eukaryota</taxon>
        <taxon>Viridiplantae</taxon>
        <taxon>Streptophyta</taxon>
        <taxon>Embryophyta</taxon>
        <taxon>Tracheophyta</taxon>
        <taxon>Spermatophyta</taxon>
        <taxon>Magnoliopsida</taxon>
        <taxon>eudicotyledons</taxon>
        <taxon>Gunneridae</taxon>
        <taxon>Pentapetalae</taxon>
        <taxon>asterids</taxon>
        <taxon>campanulids</taxon>
        <taxon>Asterales</taxon>
        <taxon>Asteraceae</taxon>
        <taxon>Asteroideae</taxon>
        <taxon>Anthemideae</taxon>
        <taxon>Anthemidinae</taxon>
        <taxon>Tanacetum</taxon>
    </lineage>
</organism>
<sequence>MGDCVVNETAWNKSRRNKERKEETDLDDKSIKDNVGLVDNYDKDKVNEKGFDDVRNDETSESNNVSYANMVKKDEVPKNLNYIPIMVTDIGSEVVIFDEMLVKKGSKRWCLTIYGQFVGYAMNIHELRYNIRIMWGKFGVTEIHAFKNGHYVFKFRDNKGLNVVLDKGPWMKLHVWVKMVNVPLEAWSINGISALASRLGKPLMMDTMTTNMCYKGVGNLEYARVLVEMDAEKHFKKEIEIQYRDQNNNIKGSKKSNDGNHVMRNKWNVKDKEVDELRTANKYFVLESLLEDNDQEPRMLKERMIVDKFLHKKVQPTLIESMSWSKDMIRYFKEN</sequence>
<dbReference type="EMBL" id="BKCJ010000159">
    <property type="protein sequence ID" value="GEU30464.1"/>
    <property type="molecule type" value="Genomic_DNA"/>
</dbReference>
<proteinExistence type="predicted"/>
<name>A0A6L2J430_TANCI</name>
<feature type="domain" description="DUF4283" evidence="2">
    <location>
        <begin position="107"/>
        <end position="171"/>
    </location>
</feature>
<accession>A0A6L2J430</accession>
<comment type="caution">
    <text evidence="3">The sequence shown here is derived from an EMBL/GenBank/DDBJ whole genome shotgun (WGS) entry which is preliminary data.</text>
</comment>
<dbReference type="Pfam" id="PF14111">
    <property type="entry name" value="DUF4283"/>
    <property type="match status" value="1"/>
</dbReference>
<reference evidence="3" key="1">
    <citation type="journal article" date="2019" name="Sci. Rep.">
        <title>Draft genome of Tanacetum cinerariifolium, the natural source of mosquito coil.</title>
        <authorList>
            <person name="Yamashiro T."/>
            <person name="Shiraishi A."/>
            <person name="Satake H."/>
            <person name="Nakayama K."/>
        </authorList>
    </citation>
    <scope>NUCLEOTIDE SEQUENCE</scope>
</reference>
<evidence type="ECO:0000256" key="1">
    <source>
        <dbReference type="SAM" id="MobiDB-lite"/>
    </source>
</evidence>
<dbReference type="PANTHER" id="PTHR31286:SF99">
    <property type="entry name" value="DUF4283 DOMAIN-CONTAINING PROTEIN"/>
    <property type="match status" value="1"/>
</dbReference>
<feature type="compositionally biased region" description="Basic and acidic residues" evidence="1">
    <location>
        <begin position="19"/>
        <end position="29"/>
    </location>
</feature>
<dbReference type="InterPro" id="IPR025558">
    <property type="entry name" value="DUF4283"/>
</dbReference>
<protein>
    <recommendedName>
        <fullName evidence="2">DUF4283 domain-containing protein</fullName>
    </recommendedName>
</protein>
<gene>
    <name evidence="3" type="ORF">Tci_002442</name>
</gene>
<evidence type="ECO:0000313" key="3">
    <source>
        <dbReference type="EMBL" id="GEU30464.1"/>
    </source>
</evidence>
<feature type="region of interest" description="Disordered" evidence="1">
    <location>
        <begin position="1"/>
        <end position="29"/>
    </location>
</feature>
<dbReference type="InterPro" id="IPR040256">
    <property type="entry name" value="At4g02000-like"/>
</dbReference>
<dbReference type="AlphaFoldDB" id="A0A6L2J430"/>
<evidence type="ECO:0000259" key="2">
    <source>
        <dbReference type="Pfam" id="PF14111"/>
    </source>
</evidence>
<dbReference type="PANTHER" id="PTHR31286">
    <property type="entry name" value="GLYCINE-RICH CELL WALL STRUCTURAL PROTEIN 1.8-LIKE"/>
    <property type="match status" value="1"/>
</dbReference>